<evidence type="ECO:0000256" key="2">
    <source>
        <dbReference type="SAM" id="Phobius"/>
    </source>
</evidence>
<dbReference type="RefSeq" id="WP_310834541.1">
    <property type="nucleotide sequence ID" value="NZ_JAALHA020000048.1"/>
</dbReference>
<feature type="transmembrane region" description="Helical" evidence="2">
    <location>
        <begin position="67"/>
        <end position="85"/>
    </location>
</feature>
<keyword evidence="2" id="KW-1133">Transmembrane helix</keyword>
<sequence>MECLWCGKKLGFLRRILDKEFCSAEHRRLATITPEGVVFEQDATSDYDTRELWTVEKDKRKGPKKSSGVVVFVALGGAAVLMVALSDGSKSGAPPQNGGGGSALSLPNMPGAPGAGQQSKATSAFSLGSLFQSRGSVTLTHDFANGVGDWVSSTASAAKDWSIEPSGLRPGSLRIWKRSASLSNYDMEFVGQIEQKSMNWAFRATDSRNYYASKLTINRPANGGAPNAGITRFAMLDGHEVDRVRLPLPISLERGRPYRIRLSVQGTRFITAVNGRTVSSWSDHRISKGGIGFFSEEGESATVRWVSLSERDSTLGRLLSHFAILQPLQAFYPADNE</sequence>
<reference evidence="4" key="1">
    <citation type="journal article" date="2021" name="Science">
        <title>Hunting the eagle killer: A cyanobacterial neurotoxin causes vacuolar myelinopathy.</title>
        <authorList>
            <person name="Breinlinger S."/>
            <person name="Phillips T.J."/>
            <person name="Haram B.N."/>
            <person name="Mares J."/>
            <person name="Martinez Yerena J.A."/>
            <person name="Hrouzek P."/>
            <person name="Sobotka R."/>
            <person name="Henderson W.M."/>
            <person name="Schmieder P."/>
            <person name="Williams S.M."/>
            <person name="Lauderdale J.D."/>
            <person name="Wilde H.D."/>
            <person name="Gerrin W."/>
            <person name="Kust A."/>
            <person name="Washington J.W."/>
            <person name="Wagner C."/>
            <person name="Geier B."/>
            <person name="Liebeke M."/>
            <person name="Enke H."/>
            <person name="Niedermeyer T.H.J."/>
            <person name="Wilde S.B."/>
        </authorList>
    </citation>
    <scope>NUCLEOTIDE SEQUENCE [LARGE SCALE GENOMIC DNA]</scope>
    <source>
        <strain evidence="4">Thurmond2011</strain>
    </source>
</reference>
<keyword evidence="2" id="KW-0812">Transmembrane</keyword>
<dbReference type="Proteomes" id="UP000667802">
    <property type="component" value="Unassembled WGS sequence"/>
</dbReference>
<feature type="region of interest" description="Disordered" evidence="1">
    <location>
        <begin position="90"/>
        <end position="119"/>
    </location>
</feature>
<name>A0AAP5IHH3_9CYAN</name>
<evidence type="ECO:0000256" key="1">
    <source>
        <dbReference type="SAM" id="MobiDB-lite"/>
    </source>
</evidence>
<organism evidence="3 4">
    <name type="scientific">Aetokthonos hydrillicola Thurmond2011</name>
    <dbReference type="NCBI Taxonomy" id="2712845"/>
    <lineage>
        <taxon>Bacteria</taxon>
        <taxon>Bacillati</taxon>
        <taxon>Cyanobacteriota</taxon>
        <taxon>Cyanophyceae</taxon>
        <taxon>Nostocales</taxon>
        <taxon>Hapalosiphonaceae</taxon>
        <taxon>Aetokthonos</taxon>
    </lineage>
</organism>
<protein>
    <submittedName>
        <fullName evidence="3">Uncharacterized protein</fullName>
    </submittedName>
</protein>
<keyword evidence="2" id="KW-0472">Membrane</keyword>
<comment type="caution">
    <text evidence="3">The sequence shown here is derived from an EMBL/GenBank/DDBJ whole genome shotgun (WGS) entry which is preliminary data.</text>
</comment>
<accession>A0AAP5IHH3</accession>
<gene>
    <name evidence="3" type="ORF">G7B40_041945</name>
</gene>
<dbReference type="AlphaFoldDB" id="A0AAP5IHH3"/>
<evidence type="ECO:0000313" key="4">
    <source>
        <dbReference type="Proteomes" id="UP000667802"/>
    </source>
</evidence>
<evidence type="ECO:0000313" key="3">
    <source>
        <dbReference type="EMBL" id="MDR9900969.1"/>
    </source>
</evidence>
<proteinExistence type="predicted"/>
<keyword evidence="4" id="KW-1185">Reference proteome</keyword>
<dbReference type="EMBL" id="JAALHA020000048">
    <property type="protein sequence ID" value="MDR9900969.1"/>
    <property type="molecule type" value="Genomic_DNA"/>
</dbReference>
<dbReference type="Gene3D" id="2.60.120.560">
    <property type="entry name" value="Exo-inulinase, domain 1"/>
    <property type="match status" value="1"/>
</dbReference>